<dbReference type="RefSeq" id="XP_067803677.1">
    <property type="nucleotide sequence ID" value="XM_067947113.1"/>
</dbReference>
<dbReference type="KEGG" id="bdw:94336382"/>
<accession>A0AAD9PL40</accession>
<reference evidence="1" key="1">
    <citation type="journal article" date="2023" name="Nat. Microbiol.">
        <title>Babesia duncani multi-omics identifies virulence factors and drug targets.</title>
        <authorList>
            <person name="Singh P."/>
            <person name="Lonardi S."/>
            <person name="Liang Q."/>
            <person name="Vydyam P."/>
            <person name="Khabirova E."/>
            <person name="Fang T."/>
            <person name="Gihaz S."/>
            <person name="Thekkiniath J."/>
            <person name="Munshi M."/>
            <person name="Abel S."/>
            <person name="Ciampossin L."/>
            <person name="Batugedara G."/>
            <person name="Gupta M."/>
            <person name="Lu X.M."/>
            <person name="Lenz T."/>
            <person name="Chakravarty S."/>
            <person name="Cornillot E."/>
            <person name="Hu Y."/>
            <person name="Ma W."/>
            <person name="Gonzalez L.M."/>
            <person name="Sanchez S."/>
            <person name="Estrada K."/>
            <person name="Sanchez-Flores A."/>
            <person name="Montero E."/>
            <person name="Harb O.S."/>
            <person name="Le Roch K.G."/>
            <person name="Mamoun C.B."/>
        </authorList>
    </citation>
    <scope>NUCLEOTIDE SEQUENCE</scope>
    <source>
        <strain evidence="1">WA1</strain>
    </source>
</reference>
<dbReference type="Proteomes" id="UP001214638">
    <property type="component" value="Unassembled WGS sequence"/>
</dbReference>
<protein>
    <submittedName>
        <fullName evidence="1">Uncharacterized protein</fullName>
    </submittedName>
</protein>
<dbReference type="EMBL" id="JALLKP010000002">
    <property type="protein sequence ID" value="KAK2196835.1"/>
    <property type="molecule type" value="Genomic_DNA"/>
</dbReference>
<organism evidence="1 2">
    <name type="scientific">Babesia duncani</name>
    <dbReference type="NCBI Taxonomy" id="323732"/>
    <lineage>
        <taxon>Eukaryota</taxon>
        <taxon>Sar</taxon>
        <taxon>Alveolata</taxon>
        <taxon>Apicomplexa</taxon>
        <taxon>Aconoidasida</taxon>
        <taxon>Piroplasmida</taxon>
        <taxon>Babesiidae</taxon>
        <taxon>Babesia</taxon>
    </lineage>
</organism>
<comment type="caution">
    <text evidence="1">The sequence shown here is derived from an EMBL/GenBank/DDBJ whole genome shotgun (WGS) entry which is preliminary data.</text>
</comment>
<dbReference type="AlphaFoldDB" id="A0AAD9PL40"/>
<sequence>MCLNVDCENASAEQLPYKESLITCLKNTQCTFVKVVETNVYDETFGKSMLCFSKNLKNYHMMHKGRVSIKGDKLIGNSQKEWTVNFNMQGICHGEYLLGQLQSSQFQDATKECKRLSCDYFTMNFSSRPQVPSIVYFCKGQPLPFVSNGSLIAIRNELNFDI</sequence>
<name>A0AAD9PL40_9APIC</name>
<gene>
    <name evidence="1" type="ORF">BdWA1_002084</name>
</gene>
<keyword evidence="2" id="KW-1185">Reference proteome</keyword>
<proteinExistence type="predicted"/>
<evidence type="ECO:0000313" key="1">
    <source>
        <dbReference type="EMBL" id="KAK2196835.1"/>
    </source>
</evidence>
<evidence type="ECO:0000313" key="2">
    <source>
        <dbReference type="Proteomes" id="UP001214638"/>
    </source>
</evidence>
<dbReference type="GeneID" id="94336382"/>